<keyword evidence="2" id="KW-1185">Reference proteome</keyword>
<reference evidence="2" key="1">
    <citation type="submission" date="2017-05" db="EMBL/GenBank/DDBJ databases">
        <title>Dechlorination kinetics govern the competition between two new strains of the genus Sulfurospirillum.</title>
        <authorList>
            <person name="Buttet G.F."/>
            <person name="Murray A.M."/>
            <person name="Goris T."/>
            <person name="Burion M."/>
            <person name="Lin B."/>
            <person name="Rolle M."/>
            <person name="Maillard J."/>
        </authorList>
    </citation>
    <scope>NUCLEOTIDE SEQUENCE [LARGE SCALE GENOMIC DNA]</scope>
    <source>
        <strain evidence="2">SL2-1</strain>
    </source>
</reference>
<dbReference type="Proteomes" id="UP000196005">
    <property type="component" value="Chromosome"/>
</dbReference>
<protein>
    <submittedName>
        <fullName evidence="1">Uncharacterized protein</fullName>
    </submittedName>
</protein>
<dbReference type="AlphaFoldDB" id="A0A1Y0HJN2"/>
<sequence>MNTGSAEAKITGVAVAFASFFGTLNGRVCALGKKPAAFAKSGTIG</sequence>
<evidence type="ECO:0000313" key="2">
    <source>
        <dbReference type="Proteomes" id="UP000196005"/>
    </source>
</evidence>
<gene>
    <name evidence="1" type="ORF">Sdiek1_1163</name>
</gene>
<name>A0A1Y0HJN2_9BACT</name>
<organism evidence="1 2">
    <name type="scientific">Sulfurospirillum diekertiae</name>
    <dbReference type="NCBI Taxonomy" id="1854492"/>
    <lineage>
        <taxon>Bacteria</taxon>
        <taxon>Pseudomonadati</taxon>
        <taxon>Campylobacterota</taxon>
        <taxon>Epsilonproteobacteria</taxon>
        <taxon>Campylobacterales</taxon>
        <taxon>Sulfurospirillaceae</taxon>
        <taxon>Sulfurospirillum</taxon>
    </lineage>
</organism>
<accession>A0A1Y0HJN2</accession>
<evidence type="ECO:0000313" key="1">
    <source>
        <dbReference type="EMBL" id="ARU48329.1"/>
    </source>
</evidence>
<dbReference type="RefSeq" id="WP_161492000.1">
    <property type="nucleotide sequence ID" value="NZ_CP021416.1"/>
</dbReference>
<proteinExistence type="predicted"/>
<dbReference type="KEGG" id="suls:Sdiek1_1163"/>
<dbReference type="EMBL" id="CP021416">
    <property type="protein sequence ID" value="ARU48329.1"/>
    <property type="molecule type" value="Genomic_DNA"/>
</dbReference>